<name>A0ABX8BDF4_9ACTN</name>
<sequence>MTPTIPPSVLDAVSRAMEFALAHPHALPVAGFAALAGFFWVVSRLLARRVPVTLNDRAAAEADRARRSS</sequence>
<dbReference type="EMBL" id="CP074133">
    <property type="protein sequence ID" value="QUX20280.1"/>
    <property type="molecule type" value="Genomic_DNA"/>
</dbReference>
<keyword evidence="3" id="KW-1185">Reference proteome</keyword>
<protein>
    <submittedName>
        <fullName evidence="2">Uncharacterized protein</fullName>
    </submittedName>
</protein>
<reference evidence="2 3" key="1">
    <citation type="submission" date="2021-05" db="EMBL/GenBank/DDBJ databases">
        <title>Direct Submission.</title>
        <authorList>
            <person name="Li K."/>
            <person name="Gao J."/>
        </authorList>
    </citation>
    <scope>NUCLEOTIDE SEQUENCE [LARGE SCALE GENOMIC DNA]</scope>
    <source>
        <strain evidence="2 3">Mg02</strain>
    </source>
</reference>
<keyword evidence="1" id="KW-1133">Transmembrane helix</keyword>
<accession>A0ABX8BDF4</accession>
<gene>
    <name evidence="2" type="ORF">KGD84_17270</name>
</gene>
<organism evidence="2 3">
    <name type="scientific">Nocardiopsis changdeensis</name>
    <dbReference type="NCBI Taxonomy" id="2831969"/>
    <lineage>
        <taxon>Bacteria</taxon>
        <taxon>Bacillati</taxon>
        <taxon>Actinomycetota</taxon>
        <taxon>Actinomycetes</taxon>
        <taxon>Streptosporangiales</taxon>
        <taxon>Nocardiopsidaceae</taxon>
        <taxon>Nocardiopsis</taxon>
    </lineage>
</organism>
<keyword evidence="1" id="KW-0812">Transmembrane</keyword>
<evidence type="ECO:0000313" key="3">
    <source>
        <dbReference type="Proteomes" id="UP000676079"/>
    </source>
</evidence>
<evidence type="ECO:0000313" key="2">
    <source>
        <dbReference type="EMBL" id="QUX20280.1"/>
    </source>
</evidence>
<feature type="transmembrane region" description="Helical" evidence="1">
    <location>
        <begin position="26"/>
        <end position="47"/>
    </location>
</feature>
<evidence type="ECO:0000256" key="1">
    <source>
        <dbReference type="SAM" id="Phobius"/>
    </source>
</evidence>
<dbReference type="RefSeq" id="WP_220561475.1">
    <property type="nucleotide sequence ID" value="NZ_CP074133.1"/>
</dbReference>
<dbReference type="Proteomes" id="UP000676079">
    <property type="component" value="Chromosome"/>
</dbReference>
<proteinExistence type="predicted"/>
<keyword evidence="1" id="KW-0472">Membrane</keyword>